<dbReference type="InterPro" id="IPR050921">
    <property type="entry name" value="T4SS_GSP_E_ATPase"/>
</dbReference>
<reference evidence="3" key="1">
    <citation type="journal article" name="DNA Res.">
        <title>The physiological potential of anammox bacteria as revealed by their core genome structure.</title>
        <authorList>
            <person name="Okubo T."/>
            <person name="Toyoda A."/>
            <person name="Fukuhara K."/>
            <person name="Uchiyama I."/>
            <person name="Harigaya Y."/>
            <person name="Kuroiwa M."/>
            <person name="Suzuki T."/>
            <person name="Murakami Y."/>
            <person name="Suwa Y."/>
            <person name="Takami H."/>
        </authorList>
    </citation>
    <scope>NUCLEOTIDE SEQUENCE</scope>
    <source>
        <strain evidence="3">317325-2</strain>
    </source>
</reference>
<protein>
    <submittedName>
        <fullName evidence="3">Pilus retraction protein PilT</fullName>
    </submittedName>
</protein>
<proteinExistence type="inferred from homology"/>
<accession>A0A809R8J0</accession>
<dbReference type="Proteomes" id="UP000662873">
    <property type="component" value="Chromosome"/>
</dbReference>
<dbReference type="AlphaFoldDB" id="A0A809R8J0"/>
<dbReference type="GO" id="GO:0016887">
    <property type="term" value="F:ATP hydrolysis activity"/>
    <property type="evidence" value="ECO:0007669"/>
    <property type="project" value="InterPro"/>
</dbReference>
<gene>
    <name evidence="3" type="ORF">NPRO_14250</name>
</gene>
<sequence>MNLNIDDLLRDLVSKEASDLHIKAGEPPFMRIHGDLQRVNYPALSEEDSRQLLLSILNEERRERLYSFKELDMSYHVSGLARFRVNMFWHRHSLGAVFRVIPFQIRTIDELMMPPVSKQLALLPRGLILVTGPTGSGKSTSLAAMIHHINTHKRCHIMTVEDPIEYVHEDLESIINQRELGTDTHTFADALRHVMRQNPDVILVGEMRDLETIQLAITAAETGHLVLSTLHTVDAAQTIDRIVDVFTPEQQAQIRTQLSVTLQAVISQTLVPTKDGKGRVAAFEVMVATPSVRTLIREGKTHQVYLDIQTGGSLGMQTLDGSLIELLKKGLIDYEHALAKTSNPADFQRRCMNLGLVEVSSATA</sequence>
<dbReference type="NCBIfam" id="TIGR01420">
    <property type="entry name" value="pilT_fam"/>
    <property type="match status" value="1"/>
</dbReference>
<dbReference type="InterPro" id="IPR001482">
    <property type="entry name" value="T2SS/T4SS_dom"/>
</dbReference>
<organism evidence="3 4">
    <name type="scientific">Candidatus Nitrosymbiomonas proteolyticus</name>
    <dbReference type="NCBI Taxonomy" id="2608984"/>
    <lineage>
        <taxon>Bacteria</taxon>
        <taxon>Bacillati</taxon>
        <taxon>Armatimonadota</taxon>
        <taxon>Armatimonadota incertae sedis</taxon>
        <taxon>Candidatus Nitrosymbiomonas</taxon>
    </lineage>
</organism>
<dbReference type="CDD" id="cd01131">
    <property type="entry name" value="PilT"/>
    <property type="match status" value="1"/>
</dbReference>
<comment type="similarity">
    <text evidence="1">Belongs to the GSP E family.</text>
</comment>
<dbReference type="SUPFAM" id="SSF52540">
    <property type="entry name" value="P-loop containing nucleoside triphosphate hydrolases"/>
    <property type="match status" value="1"/>
</dbReference>
<dbReference type="GO" id="GO:0005524">
    <property type="term" value="F:ATP binding"/>
    <property type="evidence" value="ECO:0007669"/>
    <property type="project" value="InterPro"/>
</dbReference>
<dbReference type="KEGG" id="npy:NPRO_14250"/>
<dbReference type="Gene3D" id="3.40.50.300">
    <property type="entry name" value="P-loop containing nucleotide triphosphate hydrolases"/>
    <property type="match status" value="1"/>
</dbReference>
<feature type="domain" description="Bacterial type II secretion system protein E" evidence="2">
    <location>
        <begin position="195"/>
        <end position="209"/>
    </location>
</feature>
<dbReference type="Gene3D" id="3.30.450.90">
    <property type="match status" value="1"/>
</dbReference>
<dbReference type="Pfam" id="PF00437">
    <property type="entry name" value="T2SSE"/>
    <property type="match status" value="1"/>
</dbReference>
<dbReference type="InterPro" id="IPR003593">
    <property type="entry name" value="AAA+_ATPase"/>
</dbReference>
<dbReference type="EMBL" id="AP021858">
    <property type="protein sequence ID" value="BBO23830.1"/>
    <property type="molecule type" value="Genomic_DNA"/>
</dbReference>
<evidence type="ECO:0000256" key="1">
    <source>
        <dbReference type="ARBA" id="ARBA00006611"/>
    </source>
</evidence>
<dbReference type="InterPro" id="IPR027417">
    <property type="entry name" value="P-loop_NTPase"/>
</dbReference>
<evidence type="ECO:0000313" key="4">
    <source>
        <dbReference type="Proteomes" id="UP000662873"/>
    </source>
</evidence>
<evidence type="ECO:0000259" key="2">
    <source>
        <dbReference type="PROSITE" id="PS00662"/>
    </source>
</evidence>
<dbReference type="PROSITE" id="PS00662">
    <property type="entry name" value="T2SP_E"/>
    <property type="match status" value="1"/>
</dbReference>
<dbReference type="PANTHER" id="PTHR30486">
    <property type="entry name" value="TWITCHING MOTILITY PROTEIN PILT"/>
    <property type="match status" value="1"/>
</dbReference>
<evidence type="ECO:0000313" key="3">
    <source>
        <dbReference type="EMBL" id="BBO23830.1"/>
    </source>
</evidence>
<dbReference type="InterPro" id="IPR006321">
    <property type="entry name" value="PilT/PilU"/>
</dbReference>
<name>A0A809R8J0_9BACT</name>
<dbReference type="SMART" id="SM00382">
    <property type="entry name" value="AAA"/>
    <property type="match status" value="1"/>
</dbReference>